<sequence length="245" mass="28130">MSFFILLLFLTNSLSIDLVLPLSEKDSKNFIILNKRSVTNQLFPLGEFLFDIISYEGNGEIIRKIFYHGVLIFQDLEERPSNFRRKLLILNCREYIIIILVSKLNSTTYEGIFYIQNQSIFDIMREPGRLTSILDGTDQSLIAKIIKNILTRHPTKRKSYDDLDQVDDEPYLIKGNDISLEQTKKEVEQIINNPTNGSGISEQDLKEAGPSETDAKDADASLLSRQFSNKLRKENFNPNSDSQNE</sequence>
<feature type="compositionally biased region" description="Polar residues" evidence="1">
    <location>
        <begin position="236"/>
        <end position="245"/>
    </location>
</feature>
<reference evidence="4" key="1">
    <citation type="submission" date="2018-07" db="EMBL/GenBank/DDBJ databases">
        <authorList>
            <person name="Quirk P.G."/>
            <person name="Krulwich T.A."/>
        </authorList>
    </citation>
    <scope>NUCLEOTIDE SEQUENCE</scope>
    <source>
        <strain evidence="4">Anand</strain>
    </source>
</reference>
<evidence type="ECO:0000313" key="3">
    <source>
        <dbReference type="EMBL" id="SVP92977.1"/>
    </source>
</evidence>
<evidence type="ECO:0000313" key="4">
    <source>
        <dbReference type="EMBL" id="SVP93781.1"/>
    </source>
</evidence>
<feature type="compositionally biased region" description="Polar residues" evidence="1">
    <location>
        <begin position="192"/>
        <end position="201"/>
    </location>
</feature>
<feature type="signal peptide" evidence="2">
    <location>
        <begin position="1"/>
        <end position="15"/>
    </location>
</feature>
<feature type="compositionally biased region" description="Basic and acidic residues" evidence="1">
    <location>
        <begin position="203"/>
        <end position="219"/>
    </location>
</feature>
<dbReference type="EMBL" id="UIVS01000003">
    <property type="protein sequence ID" value="SVP92977.1"/>
    <property type="molecule type" value="Genomic_DNA"/>
</dbReference>
<protein>
    <submittedName>
        <fullName evidence="4">Theileria-specific conserved protein, putative</fullName>
    </submittedName>
</protein>
<organism evidence="4">
    <name type="scientific">Theileria annulata</name>
    <dbReference type="NCBI Taxonomy" id="5874"/>
    <lineage>
        <taxon>Eukaryota</taxon>
        <taxon>Sar</taxon>
        <taxon>Alveolata</taxon>
        <taxon>Apicomplexa</taxon>
        <taxon>Aconoidasida</taxon>
        <taxon>Piroplasmida</taxon>
        <taxon>Theileriidae</taxon>
        <taxon>Theileria</taxon>
    </lineage>
</organism>
<keyword evidence="2" id="KW-0732">Signal</keyword>
<name>A0A3B0NBV7_THEAN</name>
<dbReference type="VEuPathDB" id="PiroplasmaDB:TA18765"/>
<feature type="chain" id="PRO_5033367028" evidence="2">
    <location>
        <begin position="16"/>
        <end position="245"/>
    </location>
</feature>
<dbReference type="AlphaFoldDB" id="A0A3B0NBV7"/>
<feature type="region of interest" description="Disordered" evidence="1">
    <location>
        <begin position="192"/>
        <end position="245"/>
    </location>
</feature>
<accession>A0A3B0NBV7</accession>
<evidence type="ECO:0000256" key="1">
    <source>
        <dbReference type="SAM" id="MobiDB-lite"/>
    </source>
</evidence>
<gene>
    <name evidence="4" type="ORF">TAT_000277600</name>
    <name evidence="3" type="ORF">TAV_000277700</name>
</gene>
<proteinExistence type="predicted"/>
<dbReference type="EMBL" id="UIVT01000003">
    <property type="protein sequence ID" value="SVP93781.1"/>
    <property type="molecule type" value="Genomic_DNA"/>
</dbReference>
<evidence type="ECO:0000256" key="2">
    <source>
        <dbReference type="SAM" id="SignalP"/>
    </source>
</evidence>